<dbReference type="Gene3D" id="2.60.120.260">
    <property type="entry name" value="Galactose-binding domain-like"/>
    <property type="match status" value="1"/>
</dbReference>
<dbReference type="SUPFAM" id="SSF49785">
    <property type="entry name" value="Galactose-binding domain-like"/>
    <property type="match status" value="1"/>
</dbReference>
<evidence type="ECO:0000256" key="1">
    <source>
        <dbReference type="SAM" id="MobiDB-lite"/>
    </source>
</evidence>
<feature type="region of interest" description="Disordered" evidence="1">
    <location>
        <begin position="1"/>
        <end position="21"/>
    </location>
</feature>
<dbReference type="EMBL" id="JAWDGP010006904">
    <property type="protein sequence ID" value="KAK3733228.1"/>
    <property type="molecule type" value="Genomic_DNA"/>
</dbReference>
<dbReference type="AlphaFoldDB" id="A0AAE0Y5Z8"/>
<reference evidence="2" key="1">
    <citation type="journal article" date="2023" name="G3 (Bethesda)">
        <title>A reference genome for the long-term kleptoplast-retaining sea slug Elysia crispata morphotype clarki.</title>
        <authorList>
            <person name="Eastman K.E."/>
            <person name="Pendleton A.L."/>
            <person name="Shaikh M.A."/>
            <person name="Suttiyut T."/>
            <person name="Ogas R."/>
            <person name="Tomko P."/>
            <person name="Gavelis G."/>
            <person name="Widhalm J.R."/>
            <person name="Wisecaver J.H."/>
        </authorList>
    </citation>
    <scope>NUCLEOTIDE SEQUENCE</scope>
    <source>
        <strain evidence="2">ECLA1</strain>
    </source>
</reference>
<dbReference type="Proteomes" id="UP001283361">
    <property type="component" value="Unassembled WGS sequence"/>
</dbReference>
<evidence type="ECO:0008006" key="4">
    <source>
        <dbReference type="Google" id="ProtNLM"/>
    </source>
</evidence>
<keyword evidence="3" id="KW-1185">Reference proteome</keyword>
<organism evidence="2 3">
    <name type="scientific">Elysia crispata</name>
    <name type="common">lettuce slug</name>
    <dbReference type="NCBI Taxonomy" id="231223"/>
    <lineage>
        <taxon>Eukaryota</taxon>
        <taxon>Metazoa</taxon>
        <taxon>Spiralia</taxon>
        <taxon>Lophotrochozoa</taxon>
        <taxon>Mollusca</taxon>
        <taxon>Gastropoda</taxon>
        <taxon>Heterobranchia</taxon>
        <taxon>Euthyneura</taxon>
        <taxon>Panpulmonata</taxon>
        <taxon>Sacoglossa</taxon>
        <taxon>Placobranchoidea</taxon>
        <taxon>Plakobranchidae</taxon>
        <taxon>Elysia</taxon>
    </lineage>
</organism>
<comment type="caution">
    <text evidence="2">The sequence shown here is derived from an EMBL/GenBank/DDBJ whole genome shotgun (WGS) entry which is preliminary data.</text>
</comment>
<proteinExistence type="predicted"/>
<feature type="non-terminal residue" evidence="2">
    <location>
        <position position="1"/>
    </location>
</feature>
<sequence length="78" mass="8793">RNVALKQSTNQSSNFPFWPPESGASVAVDGRTGVSEDVRSTCTHTSNQGSHGWWRLMFSQPVDVTWFQIYNRDGKVFT</sequence>
<evidence type="ECO:0000313" key="2">
    <source>
        <dbReference type="EMBL" id="KAK3733228.1"/>
    </source>
</evidence>
<evidence type="ECO:0000313" key="3">
    <source>
        <dbReference type="Proteomes" id="UP001283361"/>
    </source>
</evidence>
<protein>
    <recommendedName>
        <fullName evidence="4">F5/8 type C domain-containing protein</fullName>
    </recommendedName>
</protein>
<accession>A0AAE0Y5Z8</accession>
<dbReference type="InterPro" id="IPR051941">
    <property type="entry name" value="BG_Antigen-Binding_Lectin"/>
</dbReference>
<name>A0AAE0Y5Z8_9GAST</name>
<dbReference type="PANTHER" id="PTHR45713:SF6">
    <property type="entry name" value="F5_8 TYPE C DOMAIN-CONTAINING PROTEIN"/>
    <property type="match status" value="1"/>
</dbReference>
<dbReference type="PANTHER" id="PTHR45713">
    <property type="entry name" value="FTP DOMAIN-CONTAINING PROTEIN"/>
    <property type="match status" value="1"/>
</dbReference>
<gene>
    <name evidence="2" type="ORF">RRG08_055888</name>
</gene>
<feature type="compositionally biased region" description="Polar residues" evidence="1">
    <location>
        <begin position="1"/>
        <end position="15"/>
    </location>
</feature>
<dbReference type="InterPro" id="IPR008979">
    <property type="entry name" value="Galactose-bd-like_sf"/>
</dbReference>